<gene>
    <name evidence="9" type="primary">trpF</name>
    <name evidence="11" type="ORF">CQ394_04565</name>
</gene>
<keyword evidence="7 9" id="KW-0057">Aromatic amino acid biosynthesis</keyword>
<evidence type="ECO:0000256" key="6">
    <source>
        <dbReference type="ARBA" id="ARBA00022822"/>
    </source>
</evidence>
<dbReference type="STRING" id="137838.GCA_001458595_02379"/>
<evidence type="ECO:0000256" key="4">
    <source>
        <dbReference type="ARBA" id="ARBA00022272"/>
    </source>
</evidence>
<comment type="pathway">
    <text evidence="2 9">Amino-acid biosynthesis; L-tryptophan biosynthesis; L-tryptophan from chorismate: step 3/5.</text>
</comment>
<dbReference type="InterPro" id="IPR001240">
    <property type="entry name" value="PRAI_dom"/>
</dbReference>
<evidence type="ECO:0000256" key="8">
    <source>
        <dbReference type="ARBA" id="ARBA00023235"/>
    </source>
</evidence>
<evidence type="ECO:0000256" key="7">
    <source>
        <dbReference type="ARBA" id="ARBA00023141"/>
    </source>
</evidence>
<evidence type="ECO:0000313" key="12">
    <source>
        <dbReference type="Proteomes" id="UP000220840"/>
    </source>
</evidence>
<dbReference type="AlphaFoldDB" id="A0A2A7MGQ4"/>
<keyword evidence="6 9" id="KW-0822">Tryptophan biosynthesis</keyword>
<evidence type="ECO:0000256" key="1">
    <source>
        <dbReference type="ARBA" id="ARBA00001164"/>
    </source>
</evidence>
<evidence type="ECO:0000313" key="11">
    <source>
        <dbReference type="EMBL" id="PEG31002.1"/>
    </source>
</evidence>
<feature type="domain" description="N-(5'phosphoribosyl) anthranilate isomerase (PRAI)" evidence="10">
    <location>
        <begin position="4"/>
        <end position="210"/>
    </location>
</feature>
<organism evidence="11 12">
    <name type="scientific">Clostridium neonatale</name>
    <dbReference type="NCBI Taxonomy" id="137838"/>
    <lineage>
        <taxon>Bacteria</taxon>
        <taxon>Bacillati</taxon>
        <taxon>Bacillota</taxon>
        <taxon>Clostridia</taxon>
        <taxon>Eubacteriales</taxon>
        <taxon>Clostridiaceae</taxon>
        <taxon>Clostridium</taxon>
    </lineage>
</organism>
<dbReference type="EC" id="5.3.1.24" evidence="3 9"/>
<protein>
    <recommendedName>
        <fullName evidence="4 9">N-(5'-phosphoribosyl)anthranilate isomerase</fullName>
        <shortName evidence="9">PRAI</shortName>
        <ecNumber evidence="3 9">5.3.1.24</ecNumber>
    </recommendedName>
</protein>
<keyword evidence="5 9" id="KW-0028">Amino-acid biosynthesis</keyword>
<dbReference type="EMBL" id="PDCJ01000001">
    <property type="protein sequence ID" value="PEG31002.1"/>
    <property type="molecule type" value="Genomic_DNA"/>
</dbReference>
<dbReference type="CDD" id="cd00405">
    <property type="entry name" value="PRAI"/>
    <property type="match status" value="1"/>
</dbReference>
<dbReference type="PANTHER" id="PTHR42894">
    <property type="entry name" value="N-(5'-PHOSPHORIBOSYL)ANTHRANILATE ISOMERASE"/>
    <property type="match status" value="1"/>
</dbReference>
<dbReference type="UniPathway" id="UPA00035">
    <property type="reaction ID" value="UER00042"/>
</dbReference>
<evidence type="ECO:0000259" key="10">
    <source>
        <dbReference type="Pfam" id="PF00697"/>
    </source>
</evidence>
<dbReference type="RefSeq" id="WP_058295166.1">
    <property type="nucleotide sequence ID" value="NZ_CAMRXJ010000044.1"/>
</dbReference>
<dbReference type="InterPro" id="IPR011060">
    <property type="entry name" value="RibuloseP-bd_barrel"/>
</dbReference>
<dbReference type="PANTHER" id="PTHR42894:SF1">
    <property type="entry name" value="N-(5'-PHOSPHORIBOSYL)ANTHRANILATE ISOMERASE"/>
    <property type="match status" value="1"/>
</dbReference>
<name>A0A2A7MGQ4_9CLOT</name>
<proteinExistence type="inferred from homology"/>
<dbReference type="OrthoDB" id="9786954at2"/>
<dbReference type="GO" id="GO:0000162">
    <property type="term" value="P:L-tryptophan biosynthetic process"/>
    <property type="evidence" value="ECO:0007669"/>
    <property type="project" value="UniProtKB-UniRule"/>
</dbReference>
<dbReference type="SUPFAM" id="SSF51366">
    <property type="entry name" value="Ribulose-phoshate binding barrel"/>
    <property type="match status" value="1"/>
</dbReference>
<evidence type="ECO:0000256" key="5">
    <source>
        <dbReference type="ARBA" id="ARBA00022605"/>
    </source>
</evidence>
<comment type="caution">
    <text evidence="11">The sequence shown here is derived from an EMBL/GenBank/DDBJ whole genome shotgun (WGS) entry which is preliminary data.</text>
</comment>
<accession>A0A2A7MGQ4</accession>
<dbReference type="Pfam" id="PF00697">
    <property type="entry name" value="PRAI"/>
    <property type="match status" value="1"/>
</dbReference>
<dbReference type="GO" id="GO:0004640">
    <property type="term" value="F:phosphoribosylanthranilate isomerase activity"/>
    <property type="evidence" value="ECO:0007669"/>
    <property type="project" value="UniProtKB-UniRule"/>
</dbReference>
<evidence type="ECO:0000256" key="2">
    <source>
        <dbReference type="ARBA" id="ARBA00004664"/>
    </source>
</evidence>
<sequence length="228" mass="26095">MKEIKICGITKQEEIEYLNELKVQYAGFVFTQSKRAVNIGQANVLIKCLYKDIQKVGVFKDNSLTEILEILMYVPLNVVQLHGNEDKKFISDLKERISDNVQIWKALSVKDEDKLDEFLFKDYSSLIDMYVIDGDNPGSGEAFSLETLKQKLKNCENKIPYLLAGGITPKNALKRAEEVCALGVDVSSGVEIIENNMRSKSFDKIRELINNLKFENTKQISRNRQYKN</sequence>
<dbReference type="InterPro" id="IPR044643">
    <property type="entry name" value="TrpF_fam"/>
</dbReference>
<comment type="similarity">
    <text evidence="9">Belongs to the TrpF family.</text>
</comment>
<evidence type="ECO:0000256" key="9">
    <source>
        <dbReference type="HAMAP-Rule" id="MF_00135"/>
    </source>
</evidence>
<comment type="catalytic activity">
    <reaction evidence="1 9">
        <text>N-(5-phospho-beta-D-ribosyl)anthranilate = 1-(2-carboxyphenylamino)-1-deoxy-D-ribulose 5-phosphate</text>
        <dbReference type="Rhea" id="RHEA:21540"/>
        <dbReference type="ChEBI" id="CHEBI:18277"/>
        <dbReference type="ChEBI" id="CHEBI:58613"/>
        <dbReference type="EC" id="5.3.1.24"/>
    </reaction>
</comment>
<keyword evidence="12" id="KW-1185">Reference proteome</keyword>
<dbReference type="HAMAP" id="MF_00135">
    <property type="entry name" value="PRAI"/>
    <property type="match status" value="1"/>
</dbReference>
<dbReference type="Gene3D" id="3.20.20.70">
    <property type="entry name" value="Aldolase class I"/>
    <property type="match status" value="1"/>
</dbReference>
<reference evidence="11 12" key="1">
    <citation type="submission" date="2017-10" db="EMBL/GenBank/DDBJ databases">
        <title>Effective Description of Clostridium neonatale sp. nov. linked to necrotizing enterocolitis in neonates and a clarification of species assignable to the genus Clostridium (Prazmowski 1880) emend. Lawson and Rainey 2016.</title>
        <authorList>
            <person name="Bernard K."/>
            <person name="Burdz T."/>
            <person name="Wiebe D."/>
            <person name="Balcewich B."/>
            <person name="Alfa M."/>
            <person name="Bernier A.-M."/>
        </authorList>
    </citation>
    <scope>NUCLEOTIDE SEQUENCE [LARGE SCALE GENOMIC DNA]</scope>
    <source>
        <strain evidence="11 12">LCDC99A005</strain>
    </source>
</reference>
<dbReference type="InterPro" id="IPR013785">
    <property type="entry name" value="Aldolase_TIM"/>
</dbReference>
<dbReference type="Proteomes" id="UP000220840">
    <property type="component" value="Unassembled WGS sequence"/>
</dbReference>
<evidence type="ECO:0000256" key="3">
    <source>
        <dbReference type="ARBA" id="ARBA00012572"/>
    </source>
</evidence>
<keyword evidence="8 9" id="KW-0413">Isomerase</keyword>